<sequence>KSLSSYFHGEFLACKLRFVNPSFYSLRVSRKTHSPTQEDLTISSLKLQVVFYSYPIAIRKDRAGPRSSISANAMIESDARVLSGTQGMQIRSQCHLAGQHTRPSSFFWTLDPMGSPKPLPPQQPNALDVEFKGSDSDAHLTH</sequence>
<feature type="non-terminal residue" evidence="2">
    <location>
        <position position="1"/>
    </location>
</feature>
<evidence type="ECO:0000313" key="2">
    <source>
        <dbReference type="EMBL" id="MCD7467205.1"/>
    </source>
</evidence>
<gene>
    <name evidence="2" type="ORF">HAX54_004490</name>
</gene>
<name>A0ABS8T852_DATST</name>
<evidence type="ECO:0000313" key="3">
    <source>
        <dbReference type="Proteomes" id="UP000823775"/>
    </source>
</evidence>
<accession>A0ABS8T852</accession>
<feature type="region of interest" description="Disordered" evidence="1">
    <location>
        <begin position="111"/>
        <end position="142"/>
    </location>
</feature>
<reference evidence="2 3" key="1">
    <citation type="journal article" date="2021" name="BMC Genomics">
        <title>Datura genome reveals duplications of psychoactive alkaloid biosynthetic genes and high mutation rate following tissue culture.</title>
        <authorList>
            <person name="Rajewski A."/>
            <person name="Carter-House D."/>
            <person name="Stajich J."/>
            <person name="Litt A."/>
        </authorList>
    </citation>
    <scope>NUCLEOTIDE SEQUENCE [LARGE SCALE GENOMIC DNA]</scope>
    <source>
        <strain evidence="2">AR-01</strain>
    </source>
</reference>
<evidence type="ECO:0000256" key="1">
    <source>
        <dbReference type="SAM" id="MobiDB-lite"/>
    </source>
</evidence>
<dbReference type="Proteomes" id="UP000823775">
    <property type="component" value="Unassembled WGS sequence"/>
</dbReference>
<protein>
    <submittedName>
        <fullName evidence="2">Uncharacterized protein</fullName>
    </submittedName>
</protein>
<feature type="compositionally biased region" description="Basic and acidic residues" evidence="1">
    <location>
        <begin position="129"/>
        <end position="142"/>
    </location>
</feature>
<proteinExistence type="predicted"/>
<dbReference type="EMBL" id="JACEIK010001208">
    <property type="protein sequence ID" value="MCD7467205.1"/>
    <property type="molecule type" value="Genomic_DNA"/>
</dbReference>
<organism evidence="2 3">
    <name type="scientific">Datura stramonium</name>
    <name type="common">Jimsonweed</name>
    <name type="synonym">Common thornapple</name>
    <dbReference type="NCBI Taxonomy" id="4076"/>
    <lineage>
        <taxon>Eukaryota</taxon>
        <taxon>Viridiplantae</taxon>
        <taxon>Streptophyta</taxon>
        <taxon>Embryophyta</taxon>
        <taxon>Tracheophyta</taxon>
        <taxon>Spermatophyta</taxon>
        <taxon>Magnoliopsida</taxon>
        <taxon>eudicotyledons</taxon>
        <taxon>Gunneridae</taxon>
        <taxon>Pentapetalae</taxon>
        <taxon>asterids</taxon>
        <taxon>lamiids</taxon>
        <taxon>Solanales</taxon>
        <taxon>Solanaceae</taxon>
        <taxon>Solanoideae</taxon>
        <taxon>Datureae</taxon>
        <taxon>Datura</taxon>
    </lineage>
</organism>
<comment type="caution">
    <text evidence="2">The sequence shown here is derived from an EMBL/GenBank/DDBJ whole genome shotgun (WGS) entry which is preliminary data.</text>
</comment>
<keyword evidence="3" id="KW-1185">Reference proteome</keyword>